<protein>
    <submittedName>
        <fullName evidence="3">Ribosomal protein S18</fullName>
    </submittedName>
</protein>
<dbReference type="AlphaFoldDB" id="A0A0R3PTZ8"/>
<dbReference type="WBParaSite" id="ACOC_0000931801-mRNA-1">
    <property type="protein sequence ID" value="ACOC_0000931801-mRNA-1"/>
    <property type="gene ID" value="ACOC_0000931801"/>
</dbReference>
<accession>A0A0R3PTZ8</accession>
<proteinExistence type="predicted"/>
<organism evidence="3">
    <name type="scientific">Angiostrongylus costaricensis</name>
    <name type="common">Nematode worm</name>
    <dbReference type="NCBI Taxonomy" id="334426"/>
    <lineage>
        <taxon>Eukaryota</taxon>
        <taxon>Metazoa</taxon>
        <taxon>Ecdysozoa</taxon>
        <taxon>Nematoda</taxon>
        <taxon>Chromadorea</taxon>
        <taxon>Rhabditida</taxon>
        <taxon>Rhabditina</taxon>
        <taxon>Rhabditomorpha</taxon>
        <taxon>Strongyloidea</taxon>
        <taxon>Metastrongylidae</taxon>
        <taxon>Angiostrongylus</taxon>
    </lineage>
</organism>
<reference evidence="1 2" key="2">
    <citation type="submission" date="2018-11" db="EMBL/GenBank/DDBJ databases">
        <authorList>
            <consortium name="Pathogen Informatics"/>
        </authorList>
    </citation>
    <scope>NUCLEOTIDE SEQUENCE [LARGE SCALE GENOMIC DNA]</scope>
    <source>
        <strain evidence="1 2">Costa Rica</strain>
    </source>
</reference>
<keyword evidence="2" id="KW-1185">Reference proteome</keyword>
<dbReference type="EMBL" id="UYYA01004279">
    <property type="protein sequence ID" value="VDM60904.1"/>
    <property type="molecule type" value="Genomic_DNA"/>
</dbReference>
<name>A0A0R3PTZ8_ANGCS</name>
<gene>
    <name evidence="1" type="ORF">ACOC_LOCUS9319</name>
</gene>
<reference evidence="3" key="1">
    <citation type="submission" date="2017-02" db="UniProtKB">
        <authorList>
            <consortium name="WormBaseParasite"/>
        </authorList>
    </citation>
    <scope>IDENTIFICATION</scope>
</reference>
<evidence type="ECO:0000313" key="3">
    <source>
        <dbReference type="WBParaSite" id="ACOC_0000931801-mRNA-1"/>
    </source>
</evidence>
<evidence type="ECO:0000313" key="1">
    <source>
        <dbReference type="EMBL" id="VDM60904.1"/>
    </source>
</evidence>
<evidence type="ECO:0000313" key="2">
    <source>
        <dbReference type="Proteomes" id="UP000267027"/>
    </source>
</evidence>
<dbReference type="Proteomes" id="UP000267027">
    <property type="component" value="Unassembled WGS sequence"/>
</dbReference>
<sequence>MCRWTLIIRARFQRSRLVVYHLPRDTSTKSRF</sequence>